<proteinExistence type="predicted"/>
<name>A0AAD0PVT8_PSEAV</name>
<evidence type="ECO:0000313" key="1">
    <source>
        <dbReference type="EMBL" id="AXH59689.1"/>
    </source>
</evidence>
<accession>A0AAD0PVT8</accession>
<dbReference type="EMBL" id="CP031226">
    <property type="protein sequence ID" value="AXH59689.1"/>
    <property type="molecule type" value="Genomic_DNA"/>
</dbReference>
<protein>
    <submittedName>
        <fullName evidence="1">Uncharacterized protein</fullName>
    </submittedName>
</protein>
<geneLocation type="plasmid" evidence="2">
    <name>pmppla107</name>
</geneLocation>
<reference evidence="1 2" key="1">
    <citation type="journal article" date="2011" name="PLoS Pathog.">
        <title>Dynamic evolution of pathogenicity revealed by sequencing and comparative genomics of 19 Pseudomonas syringae isolates.</title>
        <authorList>
            <person name="Baltrus D.A."/>
            <person name="Nishimura M.T."/>
            <person name="Romanchuk A."/>
            <person name="Chang J.H."/>
            <person name="Mukhtar M.S."/>
            <person name="Cherkis K."/>
            <person name="Roach J."/>
            <person name="Grant S.R."/>
            <person name="Jones C.D."/>
            <person name="Dangl J.L."/>
        </authorList>
    </citation>
    <scope>NUCLEOTIDE SEQUENCE [LARGE SCALE GENOMIC DNA]</scope>
    <source>
        <strain evidence="1 2">M301315</strain>
    </source>
</reference>
<dbReference type="GeneID" id="39474258"/>
<dbReference type="AlphaFoldDB" id="A0AAD0PVT8"/>
<dbReference type="Proteomes" id="UP000006426">
    <property type="component" value="Plasmid pmppla107"/>
</dbReference>
<gene>
    <name evidence="1" type="ORF">PLA107_031190</name>
</gene>
<sequence length="63" mass="7003">MKTTLPFIDKSQLETRTTIGVPIVDPKGDSDLIERIRSMVAESKRDQVQLLTLLSAAQHEALP</sequence>
<evidence type="ECO:0000313" key="2">
    <source>
        <dbReference type="Proteomes" id="UP000006426"/>
    </source>
</evidence>
<organism evidence="1 2">
    <name type="scientific">Pseudomonas amygdali pv. lachrymans str. M301315</name>
    <dbReference type="NCBI Taxonomy" id="629260"/>
    <lineage>
        <taxon>Bacteria</taxon>
        <taxon>Pseudomonadati</taxon>
        <taxon>Pseudomonadota</taxon>
        <taxon>Gammaproteobacteria</taxon>
        <taxon>Pseudomonadales</taxon>
        <taxon>Pseudomonadaceae</taxon>
        <taxon>Pseudomonas</taxon>
        <taxon>Pseudomonas amygdali</taxon>
    </lineage>
</organism>
<dbReference type="RefSeq" id="WP_005742063.1">
    <property type="nucleotide sequence ID" value="NZ_CP031226.1"/>
</dbReference>
<keyword evidence="1" id="KW-0614">Plasmid</keyword>